<feature type="chain" id="PRO_5034331742" evidence="5">
    <location>
        <begin position="19"/>
        <end position="271"/>
    </location>
</feature>
<dbReference type="InterPro" id="IPR006035">
    <property type="entry name" value="Ureohydrolase"/>
</dbReference>
<keyword evidence="5" id="KW-0732">Signal</keyword>
<accession>A0A8H5XAX8</accession>
<comment type="caution">
    <text evidence="6">The sequence shown here is derived from an EMBL/GenBank/DDBJ whole genome shotgun (WGS) entry which is preliminary data.</text>
</comment>
<evidence type="ECO:0000256" key="1">
    <source>
        <dbReference type="ARBA" id="ARBA00009227"/>
    </source>
</evidence>
<feature type="signal peptide" evidence="5">
    <location>
        <begin position="1"/>
        <end position="18"/>
    </location>
</feature>
<sequence length="271" mass="29964">MRFDRLLPVLSLAGLTLGCNHHHDDKKWTAEELAELEAKWGFDWAFGGIGTFAHLNHAKCLTEPTEPYDIAIIGAPFDTAVTYRPGARFGPRSIRHASGRQHSFRGYNPRANINPYQNWAKIVDCGDIPITPIDNDISQKQMTQALEQLGMRRTVSYISSKPKLFTLGGDHSLTLPALRALKKVYGDREIQVLHFNGTENLVYLSVDIDVLDPAFAPGTGTPEPGGFAHYQGAGEETTFAAAQVVYEILTSMVKRGLQDLGRSDKAIKDEL</sequence>
<keyword evidence="7" id="KW-1185">Reference proteome</keyword>
<dbReference type="GO" id="GO:0046872">
    <property type="term" value="F:metal ion binding"/>
    <property type="evidence" value="ECO:0007669"/>
    <property type="project" value="UniProtKB-KW"/>
</dbReference>
<dbReference type="PROSITE" id="PS51409">
    <property type="entry name" value="ARGINASE_2"/>
    <property type="match status" value="1"/>
</dbReference>
<dbReference type="GO" id="GO:0008783">
    <property type="term" value="F:agmatinase activity"/>
    <property type="evidence" value="ECO:0007669"/>
    <property type="project" value="TreeGrafter"/>
</dbReference>
<name>A0A8H5XAX8_9HYPO</name>
<dbReference type="InterPro" id="IPR023696">
    <property type="entry name" value="Ureohydrolase_dom_sf"/>
</dbReference>
<organism evidence="6 7">
    <name type="scientific">Fusarium denticulatum</name>
    <dbReference type="NCBI Taxonomy" id="48507"/>
    <lineage>
        <taxon>Eukaryota</taxon>
        <taxon>Fungi</taxon>
        <taxon>Dikarya</taxon>
        <taxon>Ascomycota</taxon>
        <taxon>Pezizomycotina</taxon>
        <taxon>Sordariomycetes</taxon>
        <taxon>Hypocreomycetidae</taxon>
        <taxon>Hypocreales</taxon>
        <taxon>Nectriaceae</taxon>
        <taxon>Fusarium</taxon>
        <taxon>Fusarium fujikuroi species complex</taxon>
    </lineage>
</organism>
<evidence type="ECO:0000256" key="4">
    <source>
        <dbReference type="RuleBase" id="RU003684"/>
    </source>
</evidence>
<dbReference type="Pfam" id="PF00491">
    <property type="entry name" value="Arginase"/>
    <property type="match status" value="2"/>
</dbReference>
<dbReference type="InterPro" id="IPR020855">
    <property type="entry name" value="Ureohydrolase_Mn_BS"/>
</dbReference>
<evidence type="ECO:0000256" key="5">
    <source>
        <dbReference type="SAM" id="SignalP"/>
    </source>
</evidence>
<dbReference type="GO" id="GO:0033389">
    <property type="term" value="P:putrescine biosynthetic process from arginine, via agmatine"/>
    <property type="evidence" value="ECO:0007669"/>
    <property type="project" value="TreeGrafter"/>
</dbReference>
<reference evidence="6 7" key="1">
    <citation type="submission" date="2020-05" db="EMBL/GenBank/DDBJ databases">
        <title>Identification and distribution of gene clusters putatively required for synthesis of sphingolipid metabolism inhibitors in phylogenetically diverse species of the filamentous fungus Fusarium.</title>
        <authorList>
            <person name="Kim H.-S."/>
            <person name="Busman M."/>
            <person name="Brown D.W."/>
            <person name="Divon H."/>
            <person name="Uhlig S."/>
            <person name="Proctor R.H."/>
        </authorList>
    </citation>
    <scope>NUCLEOTIDE SEQUENCE [LARGE SCALE GENOMIC DNA]</scope>
    <source>
        <strain evidence="6 7">NRRL 25311</strain>
    </source>
</reference>
<dbReference type="PANTHER" id="PTHR11358">
    <property type="entry name" value="ARGINASE/AGMATINASE"/>
    <property type="match status" value="1"/>
</dbReference>
<evidence type="ECO:0000256" key="3">
    <source>
        <dbReference type="ARBA" id="ARBA00022801"/>
    </source>
</evidence>
<dbReference type="PROSITE" id="PS51257">
    <property type="entry name" value="PROKAR_LIPOPROTEIN"/>
    <property type="match status" value="1"/>
</dbReference>
<dbReference type="SUPFAM" id="SSF52768">
    <property type="entry name" value="Arginase/deacetylase"/>
    <property type="match status" value="1"/>
</dbReference>
<protein>
    <submittedName>
        <fullName evidence="6">Agmatinase</fullName>
    </submittedName>
</protein>
<proteinExistence type="inferred from homology"/>
<dbReference type="AlphaFoldDB" id="A0A8H5XAX8"/>
<dbReference type="Gene3D" id="3.40.800.10">
    <property type="entry name" value="Ureohydrolase domain"/>
    <property type="match status" value="2"/>
</dbReference>
<dbReference type="Proteomes" id="UP000562682">
    <property type="component" value="Unassembled WGS sequence"/>
</dbReference>
<keyword evidence="3 4" id="KW-0378">Hydrolase</keyword>
<dbReference type="PROSITE" id="PS01053">
    <property type="entry name" value="ARGINASE_1"/>
    <property type="match status" value="1"/>
</dbReference>
<comment type="similarity">
    <text evidence="1">Belongs to the arginase family. Agmatinase subfamily.</text>
</comment>
<dbReference type="PANTHER" id="PTHR11358:SF26">
    <property type="entry name" value="GUANIDINO ACID HYDROLASE, MITOCHONDRIAL"/>
    <property type="match status" value="1"/>
</dbReference>
<evidence type="ECO:0000313" key="7">
    <source>
        <dbReference type="Proteomes" id="UP000562682"/>
    </source>
</evidence>
<keyword evidence="2" id="KW-0479">Metal-binding</keyword>
<dbReference type="EMBL" id="JAAOAK010000127">
    <property type="protein sequence ID" value="KAF5687859.1"/>
    <property type="molecule type" value="Genomic_DNA"/>
</dbReference>
<gene>
    <name evidence="6" type="ORF">FDENT_5149</name>
</gene>
<evidence type="ECO:0000313" key="6">
    <source>
        <dbReference type="EMBL" id="KAF5687859.1"/>
    </source>
</evidence>
<evidence type="ECO:0000256" key="2">
    <source>
        <dbReference type="ARBA" id="ARBA00022723"/>
    </source>
</evidence>